<dbReference type="InterPro" id="IPR000719">
    <property type="entry name" value="Prot_kinase_dom"/>
</dbReference>
<evidence type="ECO:0000313" key="20">
    <source>
        <dbReference type="RefSeq" id="XP_016466289.1"/>
    </source>
</evidence>
<keyword evidence="3 18" id="KW-0723">Serine/threonine-protein kinase</keyword>
<dbReference type="SUPFAM" id="SSF51110">
    <property type="entry name" value="alpha-D-mannose-specific plant lectins"/>
    <property type="match status" value="1"/>
</dbReference>
<dbReference type="GO" id="GO:0005524">
    <property type="term" value="F:ATP binding"/>
    <property type="evidence" value="ECO:0007669"/>
    <property type="project" value="UniProtKB-UniRule"/>
</dbReference>
<dbReference type="CDD" id="cd14066">
    <property type="entry name" value="STKc_IRAK"/>
    <property type="match status" value="1"/>
</dbReference>
<dbReference type="GO" id="GO:0004674">
    <property type="term" value="F:protein serine/threonine kinase activity"/>
    <property type="evidence" value="ECO:0000318"/>
    <property type="project" value="GO_Central"/>
</dbReference>
<dbReference type="AlphaFoldDB" id="A0A1S3ZPQ4"/>
<evidence type="ECO:0000256" key="6">
    <source>
        <dbReference type="ARBA" id="ARBA00022729"/>
    </source>
</evidence>
<keyword evidence="4 18" id="KW-0808">Transferase</keyword>
<dbReference type="CDD" id="cd00028">
    <property type="entry name" value="B_lectin"/>
    <property type="match status" value="1"/>
</dbReference>
<comment type="similarity">
    <text evidence="18">Belongs to the protein kinase superfamily. Ser/Thr protein kinase family.</text>
</comment>
<dbReference type="Proteomes" id="UP000790787">
    <property type="component" value="Chromosome 23"/>
</dbReference>
<dbReference type="Gene3D" id="3.30.200.20">
    <property type="entry name" value="Phosphorylase Kinase, domain 1"/>
    <property type="match status" value="1"/>
</dbReference>
<evidence type="ECO:0000256" key="2">
    <source>
        <dbReference type="ARBA" id="ARBA00022475"/>
    </source>
</evidence>
<dbReference type="InterPro" id="IPR001245">
    <property type="entry name" value="Ser-Thr/Tyr_kinase_cat_dom"/>
</dbReference>
<dbReference type="InterPro" id="IPR003609">
    <property type="entry name" value="Pan_app"/>
</dbReference>
<dbReference type="InterPro" id="IPR001480">
    <property type="entry name" value="Bulb-type_lectin_dom"/>
</dbReference>
<evidence type="ECO:0000256" key="7">
    <source>
        <dbReference type="ARBA" id="ARBA00022734"/>
    </source>
</evidence>
<sequence length="845" mass="95565">MESKNKYFLLFLKLVLFSCFSFEAKTNTTNQKLSLGDTLDAEKSITIGVTMVSSGGIFEMGFFTLDNLSNYYIGIWYKQITPQTIVWVANRETPLSFLDMESAELKIMQDNLVLLNGNELSIWTTNINSSTKKPVVAILRDDGNLILNHGSNSLWQSFDHPSHTFLPGSKIGYNRKTKTQQALTSWTNSEDPRPGLFSLEMESNGESIVRWNKTVEYWSSGPWNGHSWGTVPLKSNPMYNFTFINNTNEVYFSYYIFNPSVMSRFIIDVTGEIKQLTWLNSTKQWNMFFAQPVQSCDVYGYCGAYGACNDSSSIPLCDCLPGFTPRSKKDWDLNSFSFGCERKTSLNCGNASASILEEDKYWMHSHMRIPIDNNILTVGSAPECESTCLNNCSCTAYAFEDNKCLTWDGDLFNLQQLSENDASGITIYVKLAASEFSAPKAIAYKTHKSRRLKVAIPTTIATTIFLCSLICLFYKTRRARSRGNPHLRSWLNTEKGENDLIDEEDEKGIEVPFFSLESILAATDNFSEENKLGRGGFGLVYKGKFQGGREIAIKRLSAQSSQGINEFKNEVILIARLQHRNLVRLMGYCVQGNEKILLYEYMPNKSLDTFIFDERNHALIDWKKRFDIISGIARGLLYLHHDSRLRVIHRDLKTSNILLDKEMNPKISDFGLARIVQGNITEANTNKVVGTYGYMSPEYALDGLFSIKSDVFSFGVIMLEIICGKRNTGFYQREEALNLLGYAWRLWNEGNAMSLVDDSLLESCNEEDALKCINIALLCVQEDANIRPSMSDVIIMLGSESISILKPNKPAFTVRTRAYSTTTLPSSESYINSYNELTVTLEDGR</sequence>
<dbReference type="PANTHER" id="PTHR27002">
    <property type="entry name" value="RECEPTOR-LIKE SERINE/THREONINE-PROTEIN KINASE SD1-8"/>
    <property type="match status" value="1"/>
</dbReference>
<dbReference type="PIRSF" id="PIRSF000641">
    <property type="entry name" value="SRK"/>
    <property type="match status" value="1"/>
</dbReference>
<keyword evidence="5" id="KW-0812">Transmembrane</keyword>
<protein>
    <recommendedName>
        <fullName evidence="18">Receptor-like serine/threonine-protein kinase</fullName>
        <ecNumber evidence="18">2.7.11.1</ecNumber>
    </recommendedName>
</protein>
<keyword evidence="13" id="KW-1015">Disulfide bond</keyword>
<dbReference type="Pfam" id="PF00954">
    <property type="entry name" value="S_locus_glycop"/>
    <property type="match status" value="1"/>
</dbReference>
<dbReference type="Pfam" id="PF08276">
    <property type="entry name" value="PAN_2"/>
    <property type="match status" value="1"/>
</dbReference>
<proteinExistence type="inferred from homology"/>
<dbReference type="InterPro" id="IPR008271">
    <property type="entry name" value="Ser/Thr_kinase_AS"/>
</dbReference>
<dbReference type="STRING" id="4097.A0A1S3ZPQ4"/>
<evidence type="ECO:0000256" key="10">
    <source>
        <dbReference type="ARBA" id="ARBA00022840"/>
    </source>
</evidence>
<dbReference type="PROSITE" id="PS00108">
    <property type="entry name" value="PROTEIN_KINASE_ST"/>
    <property type="match status" value="1"/>
</dbReference>
<dbReference type="PROSITE" id="PS50011">
    <property type="entry name" value="PROTEIN_KINASE_DOM"/>
    <property type="match status" value="1"/>
</dbReference>
<dbReference type="PROSITE" id="PS50927">
    <property type="entry name" value="BULB_LECTIN"/>
    <property type="match status" value="1"/>
</dbReference>
<dbReference type="GO" id="GO:0106310">
    <property type="term" value="F:protein serine kinase activity"/>
    <property type="evidence" value="ECO:0007669"/>
    <property type="project" value="RHEA"/>
</dbReference>
<dbReference type="OrthoDB" id="1271275at2759"/>
<dbReference type="FunFam" id="3.30.200.20:FF:000330">
    <property type="entry name" value="G-type lectin S-receptor-like serine/threonine-protein kinase At4g03230"/>
    <property type="match status" value="1"/>
</dbReference>
<evidence type="ECO:0000256" key="13">
    <source>
        <dbReference type="ARBA" id="ARBA00023157"/>
    </source>
</evidence>
<evidence type="ECO:0000256" key="15">
    <source>
        <dbReference type="ARBA" id="ARBA00023180"/>
    </source>
</evidence>
<keyword evidence="15" id="KW-0325">Glycoprotein</keyword>
<keyword evidence="12" id="KW-0472">Membrane</keyword>
<keyword evidence="19" id="KW-1185">Reference proteome</keyword>
<dbReference type="InterPro" id="IPR000858">
    <property type="entry name" value="S_locus_glycoprot_dom"/>
</dbReference>
<dbReference type="PROSITE" id="PS00107">
    <property type="entry name" value="PROTEIN_KINASE_ATP"/>
    <property type="match status" value="1"/>
</dbReference>
<keyword evidence="8 18" id="KW-0547">Nucleotide-binding</keyword>
<dbReference type="GO" id="GO:0007165">
    <property type="term" value="P:signal transduction"/>
    <property type="evidence" value="ECO:0000318"/>
    <property type="project" value="GO_Central"/>
</dbReference>
<dbReference type="GO" id="GO:0048544">
    <property type="term" value="P:recognition of pollen"/>
    <property type="evidence" value="ECO:0007669"/>
    <property type="project" value="InterPro"/>
</dbReference>
<dbReference type="SMART" id="SM00108">
    <property type="entry name" value="B_lectin"/>
    <property type="match status" value="1"/>
</dbReference>
<evidence type="ECO:0000256" key="11">
    <source>
        <dbReference type="ARBA" id="ARBA00022989"/>
    </source>
</evidence>
<keyword evidence="7" id="KW-0430">Lectin</keyword>
<reference evidence="20" key="2">
    <citation type="submission" date="2025-08" db="UniProtKB">
        <authorList>
            <consortium name="RefSeq"/>
        </authorList>
    </citation>
    <scope>IDENTIFICATION</scope>
</reference>
<evidence type="ECO:0000256" key="1">
    <source>
        <dbReference type="ARBA" id="ARBA00004251"/>
    </source>
</evidence>
<evidence type="ECO:0000256" key="9">
    <source>
        <dbReference type="ARBA" id="ARBA00022777"/>
    </source>
</evidence>
<evidence type="ECO:0000256" key="12">
    <source>
        <dbReference type="ARBA" id="ARBA00023136"/>
    </source>
</evidence>
<organism evidence="19 20">
    <name type="scientific">Nicotiana tabacum</name>
    <name type="common">Common tobacco</name>
    <dbReference type="NCBI Taxonomy" id="4097"/>
    <lineage>
        <taxon>Eukaryota</taxon>
        <taxon>Viridiplantae</taxon>
        <taxon>Streptophyta</taxon>
        <taxon>Embryophyta</taxon>
        <taxon>Tracheophyta</taxon>
        <taxon>Spermatophyta</taxon>
        <taxon>Magnoliopsida</taxon>
        <taxon>eudicotyledons</taxon>
        <taxon>Gunneridae</taxon>
        <taxon>Pentapetalae</taxon>
        <taxon>asterids</taxon>
        <taxon>lamiids</taxon>
        <taxon>Solanales</taxon>
        <taxon>Solanaceae</taxon>
        <taxon>Nicotianoideae</taxon>
        <taxon>Nicotianeae</taxon>
        <taxon>Nicotiana</taxon>
    </lineage>
</organism>
<evidence type="ECO:0000256" key="3">
    <source>
        <dbReference type="ARBA" id="ARBA00022527"/>
    </source>
</evidence>
<name>A0A1S3ZPQ4_TOBAC</name>
<accession>A0A1S3ZPQ4</accession>
<evidence type="ECO:0000256" key="14">
    <source>
        <dbReference type="ARBA" id="ARBA00023170"/>
    </source>
</evidence>
<dbReference type="Gene3D" id="2.90.10.10">
    <property type="entry name" value="Bulb-type lectin domain"/>
    <property type="match status" value="1"/>
</dbReference>
<evidence type="ECO:0000256" key="8">
    <source>
        <dbReference type="ARBA" id="ARBA00022741"/>
    </source>
</evidence>
<dbReference type="RefSeq" id="XP_016466289.1">
    <property type="nucleotide sequence ID" value="XM_016610803.1"/>
</dbReference>
<dbReference type="CDD" id="cd01098">
    <property type="entry name" value="PAN_AP_plant"/>
    <property type="match status" value="1"/>
</dbReference>
<dbReference type="OMA" id="SIPLCDC"/>
<dbReference type="Pfam" id="PF01453">
    <property type="entry name" value="B_lectin"/>
    <property type="match status" value="1"/>
</dbReference>
<evidence type="ECO:0000256" key="16">
    <source>
        <dbReference type="ARBA" id="ARBA00047899"/>
    </source>
</evidence>
<dbReference type="SMART" id="SM00220">
    <property type="entry name" value="S_TKc"/>
    <property type="match status" value="1"/>
</dbReference>
<dbReference type="SUPFAM" id="SSF56112">
    <property type="entry name" value="Protein kinase-like (PK-like)"/>
    <property type="match status" value="1"/>
</dbReference>
<reference evidence="19" key="1">
    <citation type="journal article" date="2014" name="Nat. Commun.">
        <title>The tobacco genome sequence and its comparison with those of tomato and potato.</title>
        <authorList>
            <person name="Sierro N."/>
            <person name="Battey J.N."/>
            <person name="Ouadi S."/>
            <person name="Bakaher N."/>
            <person name="Bovet L."/>
            <person name="Willig A."/>
            <person name="Goepfert S."/>
            <person name="Peitsch M.C."/>
            <person name="Ivanov N.V."/>
        </authorList>
    </citation>
    <scope>NUCLEOTIDE SEQUENCE [LARGE SCALE GENOMIC DNA]</scope>
</reference>
<dbReference type="SUPFAM" id="SSF57414">
    <property type="entry name" value="Hairpin loop containing domain-like"/>
    <property type="match status" value="1"/>
</dbReference>
<evidence type="ECO:0000256" key="18">
    <source>
        <dbReference type="PIRNR" id="PIRNR000641"/>
    </source>
</evidence>
<dbReference type="GeneID" id="107789031"/>
<dbReference type="InterPro" id="IPR017441">
    <property type="entry name" value="Protein_kinase_ATP_BS"/>
</dbReference>
<keyword evidence="6" id="KW-0732">Signal</keyword>
<evidence type="ECO:0000256" key="5">
    <source>
        <dbReference type="ARBA" id="ARBA00022692"/>
    </source>
</evidence>
<dbReference type="PROSITE" id="PS50948">
    <property type="entry name" value="PAN"/>
    <property type="match status" value="1"/>
</dbReference>
<dbReference type="KEGG" id="nta:107789031"/>
<evidence type="ECO:0000256" key="4">
    <source>
        <dbReference type="ARBA" id="ARBA00022679"/>
    </source>
</evidence>
<dbReference type="EC" id="2.7.11.1" evidence="18"/>
<dbReference type="SMART" id="SM00473">
    <property type="entry name" value="PAN_AP"/>
    <property type="match status" value="1"/>
</dbReference>
<dbReference type="Pfam" id="PF07714">
    <property type="entry name" value="PK_Tyr_Ser-Thr"/>
    <property type="match status" value="1"/>
</dbReference>
<dbReference type="GO" id="GO:0030246">
    <property type="term" value="F:carbohydrate binding"/>
    <property type="evidence" value="ECO:0007669"/>
    <property type="project" value="UniProtKB-KW"/>
</dbReference>
<dbReference type="PaxDb" id="4097-A0A1S3ZPQ4"/>
<dbReference type="FunFam" id="1.10.510.10:FF:000060">
    <property type="entry name" value="G-type lectin S-receptor-like serine/threonine-protein kinase"/>
    <property type="match status" value="1"/>
</dbReference>
<dbReference type="InterPro" id="IPR011009">
    <property type="entry name" value="Kinase-like_dom_sf"/>
</dbReference>
<comment type="subcellular location">
    <subcellularLocation>
        <location evidence="1">Cell membrane</location>
        <topology evidence="1">Single-pass type I membrane protein</topology>
    </subcellularLocation>
</comment>
<dbReference type="Gene3D" id="1.10.510.10">
    <property type="entry name" value="Transferase(Phosphotransferase) domain 1"/>
    <property type="match status" value="1"/>
</dbReference>
<dbReference type="GO" id="GO:0006955">
    <property type="term" value="P:immune response"/>
    <property type="evidence" value="ECO:0000318"/>
    <property type="project" value="GO_Central"/>
</dbReference>
<keyword evidence="11" id="KW-1133">Transmembrane helix</keyword>
<dbReference type="InterPro" id="IPR036426">
    <property type="entry name" value="Bulb-type_lectin_dom_sf"/>
</dbReference>
<evidence type="ECO:0000313" key="19">
    <source>
        <dbReference type="Proteomes" id="UP000790787"/>
    </source>
</evidence>
<keyword evidence="14" id="KW-0675">Receptor</keyword>
<gene>
    <name evidence="20" type="primary">LOC107789031</name>
</gene>
<evidence type="ECO:0000256" key="17">
    <source>
        <dbReference type="ARBA" id="ARBA00048679"/>
    </source>
</evidence>
<keyword evidence="2" id="KW-1003">Cell membrane</keyword>
<comment type="catalytic activity">
    <reaction evidence="16 18">
        <text>L-threonyl-[protein] + ATP = O-phospho-L-threonyl-[protein] + ADP + H(+)</text>
        <dbReference type="Rhea" id="RHEA:46608"/>
        <dbReference type="Rhea" id="RHEA-COMP:11060"/>
        <dbReference type="Rhea" id="RHEA-COMP:11605"/>
        <dbReference type="ChEBI" id="CHEBI:15378"/>
        <dbReference type="ChEBI" id="CHEBI:30013"/>
        <dbReference type="ChEBI" id="CHEBI:30616"/>
        <dbReference type="ChEBI" id="CHEBI:61977"/>
        <dbReference type="ChEBI" id="CHEBI:456216"/>
        <dbReference type="EC" id="2.7.11.1"/>
    </reaction>
</comment>
<dbReference type="PANTHER" id="PTHR27002:SF988">
    <property type="entry name" value="RECEPTOR-LIKE SERINE_THREONINE-PROTEIN KINASE"/>
    <property type="match status" value="1"/>
</dbReference>
<keyword evidence="10 18" id="KW-0067">ATP-binding</keyword>
<keyword evidence="9 18" id="KW-0418">Kinase</keyword>
<dbReference type="InterPro" id="IPR024171">
    <property type="entry name" value="SRK-like_kinase"/>
</dbReference>
<dbReference type="GO" id="GO:0005886">
    <property type="term" value="C:plasma membrane"/>
    <property type="evidence" value="ECO:0000318"/>
    <property type="project" value="GO_Central"/>
</dbReference>
<dbReference type="SMR" id="A0A1S3ZPQ4"/>
<comment type="catalytic activity">
    <reaction evidence="17 18">
        <text>L-seryl-[protein] + ATP = O-phospho-L-seryl-[protein] + ADP + H(+)</text>
        <dbReference type="Rhea" id="RHEA:17989"/>
        <dbReference type="Rhea" id="RHEA-COMP:9863"/>
        <dbReference type="Rhea" id="RHEA-COMP:11604"/>
        <dbReference type="ChEBI" id="CHEBI:15378"/>
        <dbReference type="ChEBI" id="CHEBI:29999"/>
        <dbReference type="ChEBI" id="CHEBI:30616"/>
        <dbReference type="ChEBI" id="CHEBI:83421"/>
        <dbReference type="ChEBI" id="CHEBI:456216"/>
        <dbReference type="EC" id="2.7.11.1"/>
    </reaction>
</comment>